<reference evidence="6" key="2">
    <citation type="submission" date="2023-06" db="EMBL/GenBank/DDBJ databases">
        <authorList>
            <person name="Zeman M."/>
            <person name="Kubasova T."/>
            <person name="Jahodarova E."/>
            <person name="Nykrynova M."/>
            <person name="Rychlik I."/>
        </authorList>
    </citation>
    <scope>NUCLEOTIDE SEQUENCE</scope>
    <source>
        <strain evidence="6">ET39</strain>
    </source>
</reference>
<dbReference type="Gene3D" id="1.10.1580.10">
    <property type="match status" value="1"/>
</dbReference>
<dbReference type="InterPro" id="IPR023179">
    <property type="entry name" value="GTP-bd_ortho_bundle_sf"/>
</dbReference>
<evidence type="ECO:0000259" key="5">
    <source>
        <dbReference type="PROSITE" id="PS51721"/>
    </source>
</evidence>
<dbReference type="InterPro" id="IPR027417">
    <property type="entry name" value="P-loop_NTPase"/>
</dbReference>
<dbReference type="Gene3D" id="3.40.50.300">
    <property type="entry name" value="P-loop containing nucleotide triphosphate hydrolases"/>
    <property type="match status" value="1"/>
</dbReference>
<dbReference type="InterPro" id="IPR030378">
    <property type="entry name" value="G_CP_dom"/>
</dbReference>
<dbReference type="PANTHER" id="PTHR45782">
    <property type="entry name" value="MITOCHONDRIAL RIBOSOME-ASSOCIATED GTPASE 1"/>
    <property type="match status" value="1"/>
</dbReference>
<dbReference type="PANTHER" id="PTHR45782:SF4">
    <property type="entry name" value="MITOCHONDRIAL RIBOSOME-ASSOCIATED GTPASE 1"/>
    <property type="match status" value="1"/>
</dbReference>
<evidence type="ECO:0000256" key="1">
    <source>
        <dbReference type="ARBA" id="ARBA00014898"/>
    </source>
</evidence>
<gene>
    <name evidence="6" type="primary">ylqF</name>
    <name evidence="6" type="ORF">QUV96_01690</name>
</gene>
<feature type="domain" description="CP-type G" evidence="5">
    <location>
        <begin position="21"/>
        <end position="185"/>
    </location>
</feature>
<sequence>MEEQKSKINIQWFPGHMTKAKRQMEEHLKLVDMVIELRDARIPNASKNPLIEQLTKQKPRLILLTKRDKAQPEATRRWVEHLQNEQVKVLALDLLKDPLEKRITSAAKELMKDKLERMKRRGIRPRAIRAMVVGIPNVGKSTLINSLAHRRAAVTGDRPGVTKALQWVKIGKELELLDTPGVLWPKFEDAKVGMLLAVSGAIRDDILPLEEIAYWAMDWLQEQYPQVVRERYGVELQENPYDTLLAIAEKRGYKNGTAIDEKRLIIAFLREIRDGKLAAITWELPDED</sequence>
<keyword evidence="7" id="KW-1185">Reference proteome</keyword>
<dbReference type="SUPFAM" id="SSF52540">
    <property type="entry name" value="P-loop containing nucleoside triphosphate hydrolases"/>
    <property type="match status" value="1"/>
</dbReference>
<dbReference type="InterPro" id="IPR006073">
    <property type="entry name" value="GTP-bd"/>
</dbReference>
<name>A0ABT7U9N7_9FIRM</name>
<keyword evidence="4" id="KW-0963">Cytoplasm</keyword>
<evidence type="ECO:0000313" key="6">
    <source>
        <dbReference type="EMBL" id="MDM8156347.1"/>
    </source>
</evidence>
<comment type="similarity">
    <text evidence="4">Belongs to the TRAFAC class YlqF/YawG GTPase family. MTG1 subfamily.</text>
</comment>
<accession>A0ABT7U9N7</accession>
<comment type="function">
    <text evidence="4">Required for a late step of 50S ribosomal subunit assembly. Has GTPase activity.</text>
</comment>
<comment type="subcellular location">
    <subcellularLocation>
        <location evidence="4">Cytoplasm</location>
    </subcellularLocation>
</comment>
<keyword evidence="2 4" id="KW-0547">Nucleotide-binding</keyword>
<dbReference type="PROSITE" id="PS51721">
    <property type="entry name" value="G_CP"/>
    <property type="match status" value="1"/>
</dbReference>
<protein>
    <recommendedName>
        <fullName evidence="1 4">Ribosome biogenesis GTPase A</fullName>
    </recommendedName>
</protein>
<dbReference type="CDD" id="cd01856">
    <property type="entry name" value="YlqF"/>
    <property type="match status" value="1"/>
</dbReference>
<dbReference type="PIRSF" id="PIRSF006230">
    <property type="entry name" value="MG442"/>
    <property type="match status" value="1"/>
</dbReference>
<dbReference type="InterPro" id="IPR016478">
    <property type="entry name" value="GTPase_MTG1"/>
</dbReference>
<evidence type="ECO:0000313" key="7">
    <source>
        <dbReference type="Proteomes" id="UP001529340"/>
    </source>
</evidence>
<reference evidence="6" key="1">
    <citation type="submission" date="2023-06" db="EMBL/GenBank/DDBJ databases">
        <title>Identification and characterization of horizontal gene transfer across gut microbiota members of farm animals based on homology search.</title>
        <authorList>
            <person name="Schwarzerova J."/>
            <person name="Nykrynova M."/>
            <person name="Jureckova K."/>
            <person name="Cejkova D."/>
            <person name="Rychlik I."/>
        </authorList>
    </citation>
    <scope>NUCLEOTIDE SEQUENCE</scope>
    <source>
        <strain evidence="6">ET39</strain>
    </source>
</reference>
<dbReference type="Proteomes" id="UP001529340">
    <property type="component" value="Unassembled WGS sequence"/>
</dbReference>
<evidence type="ECO:0000256" key="4">
    <source>
        <dbReference type="PIRNR" id="PIRNR006230"/>
    </source>
</evidence>
<dbReference type="Pfam" id="PF01926">
    <property type="entry name" value="MMR_HSR1"/>
    <property type="match status" value="1"/>
</dbReference>
<dbReference type="InterPro" id="IPR019991">
    <property type="entry name" value="GTP-bd_ribosome_bgen"/>
</dbReference>
<dbReference type="EMBL" id="JAUDCG010000005">
    <property type="protein sequence ID" value="MDM8156347.1"/>
    <property type="molecule type" value="Genomic_DNA"/>
</dbReference>
<keyword evidence="3 4" id="KW-0342">GTP-binding</keyword>
<comment type="caution">
    <text evidence="6">The sequence shown here is derived from an EMBL/GenBank/DDBJ whole genome shotgun (WGS) entry which is preliminary data.</text>
</comment>
<dbReference type="NCBIfam" id="TIGR03596">
    <property type="entry name" value="GTPase_YlqF"/>
    <property type="match status" value="1"/>
</dbReference>
<organism evidence="6 7">
    <name type="scientific">Amedibacillus dolichus</name>
    <dbReference type="NCBI Taxonomy" id="31971"/>
    <lineage>
        <taxon>Bacteria</taxon>
        <taxon>Bacillati</taxon>
        <taxon>Bacillota</taxon>
        <taxon>Erysipelotrichia</taxon>
        <taxon>Erysipelotrichales</taxon>
        <taxon>Erysipelotrichaceae</taxon>
        <taxon>Amedibacillus</taxon>
    </lineage>
</organism>
<evidence type="ECO:0000256" key="2">
    <source>
        <dbReference type="ARBA" id="ARBA00022741"/>
    </source>
</evidence>
<evidence type="ECO:0000256" key="3">
    <source>
        <dbReference type="ARBA" id="ARBA00023134"/>
    </source>
</evidence>
<proteinExistence type="inferred from homology"/>